<evidence type="ECO:0000313" key="1">
    <source>
        <dbReference type="EMBL" id="QCX41930.1"/>
    </source>
</evidence>
<accession>A0A4Y5QS99</accession>
<protein>
    <submittedName>
        <fullName evidence="1">Mhr24</fullName>
    </submittedName>
    <submittedName>
        <fullName evidence="2">YqcI/YcgG family protein</fullName>
    </submittedName>
</protein>
<dbReference type="InterPro" id="IPR014988">
    <property type="entry name" value="Uncharacterised_YqcI/YcgG"/>
</dbReference>
<name>A0A4Y5QS99_9ACTN</name>
<proteinExistence type="predicted"/>
<evidence type="ECO:0000313" key="2">
    <source>
        <dbReference type="EMBL" id="QHD26301.1"/>
    </source>
</evidence>
<dbReference type="EMBL" id="MN850873">
    <property type="protein sequence ID" value="QHD26301.1"/>
    <property type="molecule type" value="Genomic_DNA"/>
</dbReference>
<dbReference type="NCBIfam" id="NF041366">
    <property type="entry name" value="GntA_guanitoxin"/>
    <property type="match status" value="1"/>
</dbReference>
<dbReference type="AlphaFoldDB" id="A0A4Y5QS99"/>
<organism evidence="1">
    <name type="scientific">Streptomyces miharaensis</name>
    <dbReference type="NCBI Taxonomy" id="285483"/>
    <lineage>
        <taxon>Bacteria</taxon>
        <taxon>Bacillati</taxon>
        <taxon>Actinomycetota</taxon>
        <taxon>Actinomycetes</taxon>
        <taxon>Kitasatosporales</taxon>
        <taxon>Streptomycetaceae</taxon>
        <taxon>Streptomyces</taxon>
    </lineage>
</organism>
<dbReference type="EMBL" id="MH534948">
    <property type="protein sequence ID" value="QCX41930.1"/>
    <property type="molecule type" value="Genomic_DNA"/>
</dbReference>
<gene>
    <name evidence="1" type="primary">mhr24</name>
    <name evidence="2" type="synonym">mihL</name>
</gene>
<dbReference type="Pfam" id="PF08892">
    <property type="entry name" value="YqcI_YcgG"/>
    <property type="match status" value="1"/>
</dbReference>
<reference evidence="2" key="2">
    <citation type="journal article" date="2020" name="J. Am. Chem. Soc.">
        <title>Characterization of Miharamycin Biosynthesis Reveals a Hybrid NRPS-PKS to Synthesize High-Carbon Sugar from a Complex Nucleoside.</title>
        <authorList>
            <person name="Wang F."/>
            <person name="Zhang W.H."/>
            <person name="Zhao J."/>
            <person name="Kang W.J."/>
            <person name="Wang S."/>
            <person name="Yu B."/>
            <person name="Pan H.X."/>
            <person name="Tang G.L."/>
        </authorList>
    </citation>
    <scope>NUCLEOTIDE SEQUENCE</scope>
    <source>
        <strain evidence="2">MS-1242</strain>
    </source>
</reference>
<sequence>MTGPTTPGHEGAEDAVELFTEWLRSDGFTCLGARAALHRGELVTGVYPALASAECLPELASDLGRFITGPLSTDGRFHSFAAIFTECDPPDPDEETFEQLLWRQLRALHEADRTDNVWAHDVSDDPRSPDFGFSFGGHPFFVIGLHPGASRVSRRFARPALVFNSHRQFAELKRAGVYQGMQTKIRAKERELQGDVNPMLAEHGVISEARQYSGRIVPPDWECPFSRPG</sequence>
<dbReference type="PANTHER" id="PTHR40045:SF1">
    <property type="entry name" value="YQCI_YCGG FAMILY PROTEIN"/>
    <property type="match status" value="1"/>
</dbReference>
<reference evidence="1" key="1">
    <citation type="journal article" date="2019" name="J. Am. Chem. Soc.">
        <title>The Amipurimycin and Miharamycin Biosynthetic Gene Clusters: Unraveling the Origins of 2-Aminopurinyl Peptidyl Nucleoside Antibiotics.</title>
        <authorList>
            <person name="Romo A.J."/>
            <person name="Shiraishi T."/>
            <person name="Ikeuchi H."/>
            <person name="Lin G.M."/>
            <person name="Geng Y."/>
            <person name="Lee Y.H."/>
            <person name="Liem P.H."/>
            <person name="Ma T."/>
            <person name="Ogasawara Y."/>
            <person name="Shin-Ya K."/>
            <person name="Nishiyama M."/>
            <person name="Kuzuyama T."/>
            <person name="Liu H.W."/>
        </authorList>
    </citation>
    <scope>NUCLEOTIDE SEQUENCE</scope>
    <source>
        <strain evidence="1">MS-1242 [SF-489]</strain>
    </source>
</reference>
<dbReference type="PANTHER" id="PTHR40045">
    <property type="entry name" value="YCGG FAMILY PROTEIN"/>
    <property type="match status" value="1"/>
</dbReference>